<feature type="domain" description="ABC3 transporter permease C-terminal" evidence="8">
    <location>
        <begin position="250"/>
        <end position="349"/>
    </location>
</feature>
<dbReference type="AlphaFoldDB" id="A0A0M6WSG7"/>
<evidence type="ECO:0000313" key="9">
    <source>
        <dbReference type="EMBL" id="CRL40595.1"/>
    </source>
</evidence>
<feature type="transmembrane region" description="Helical" evidence="7">
    <location>
        <begin position="245"/>
        <end position="269"/>
    </location>
</feature>
<dbReference type="GO" id="GO:0022857">
    <property type="term" value="F:transmembrane transporter activity"/>
    <property type="evidence" value="ECO:0007669"/>
    <property type="project" value="TreeGrafter"/>
</dbReference>
<evidence type="ECO:0000313" key="11">
    <source>
        <dbReference type="Proteomes" id="UP000049979"/>
    </source>
</evidence>
<accession>A0A0M6WSG7</accession>
<dbReference type="PANTHER" id="PTHR30572">
    <property type="entry name" value="MEMBRANE COMPONENT OF TRANSPORTER-RELATED"/>
    <property type="match status" value="1"/>
</dbReference>
<dbReference type="OrthoDB" id="9793166at2"/>
<proteinExistence type="inferred from homology"/>
<dbReference type="InterPro" id="IPR003838">
    <property type="entry name" value="ABC3_permease_C"/>
</dbReference>
<dbReference type="Proteomes" id="UP000446657">
    <property type="component" value="Unassembled WGS sequence"/>
</dbReference>
<dbReference type="Proteomes" id="UP000049979">
    <property type="component" value="Unassembled WGS sequence"/>
</dbReference>
<evidence type="ECO:0000313" key="10">
    <source>
        <dbReference type="EMBL" id="MTR80737.1"/>
    </source>
</evidence>
<dbReference type="PANTHER" id="PTHR30572:SF4">
    <property type="entry name" value="ABC TRANSPORTER PERMEASE YTRF"/>
    <property type="match status" value="1"/>
</dbReference>
<feature type="transmembrane region" description="Helical" evidence="7">
    <location>
        <begin position="695"/>
        <end position="723"/>
    </location>
</feature>
<protein>
    <submittedName>
        <fullName evidence="9 10">Permease</fullName>
    </submittedName>
</protein>
<reference evidence="11" key="1">
    <citation type="submission" date="2015-05" db="EMBL/GenBank/DDBJ databases">
        <authorList>
            <consortium name="Pathogen Informatics"/>
        </authorList>
    </citation>
    <scope>NUCLEOTIDE SEQUENCE [LARGE SCALE GENOMIC DNA]</scope>
    <source>
        <strain evidence="11">M72</strain>
    </source>
</reference>
<feature type="transmembrane region" description="Helical" evidence="7">
    <location>
        <begin position="29"/>
        <end position="49"/>
    </location>
</feature>
<organism evidence="9 11">
    <name type="scientific">Roseburia faecis</name>
    <dbReference type="NCBI Taxonomy" id="301302"/>
    <lineage>
        <taxon>Bacteria</taxon>
        <taxon>Bacillati</taxon>
        <taxon>Bacillota</taxon>
        <taxon>Clostridia</taxon>
        <taxon>Lachnospirales</taxon>
        <taxon>Lachnospiraceae</taxon>
        <taxon>Roseburia</taxon>
    </lineage>
</organism>
<evidence type="ECO:0000256" key="3">
    <source>
        <dbReference type="ARBA" id="ARBA00022692"/>
    </source>
</evidence>
<dbReference type="Pfam" id="PF02687">
    <property type="entry name" value="FtsX"/>
    <property type="match status" value="2"/>
</dbReference>
<name>A0A0M6WSG7_9FIRM</name>
<gene>
    <name evidence="10" type="ORF">GMD30_03225</name>
    <name evidence="9" type="ORF">M72_31021</name>
</gene>
<feature type="transmembrane region" description="Helical" evidence="7">
    <location>
        <begin position="735"/>
        <end position="761"/>
    </location>
</feature>
<keyword evidence="2" id="KW-1003">Cell membrane</keyword>
<feature type="domain" description="ABC3 transporter permease C-terminal" evidence="8">
    <location>
        <begin position="651"/>
        <end position="758"/>
    </location>
</feature>
<comment type="similarity">
    <text evidence="6">Belongs to the ABC-4 integral membrane protein family.</text>
</comment>
<evidence type="ECO:0000256" key="1">
    <source>
        <dbReference type="ARBA" id="ARBA00004651"/>
    </source>
</evidence>
<dbReference type="EMBL" id="WNAL01000005">
    <property type="protein sequence ID" value="MTR80737.1"/>
    <property type="molecule type" value="Genomic_DNA"/>
</dbReference>
<dbReference type="EMBL" id="CVRR01000034">
    <property type="protein sequence ID" value="CRL40595.1"/>
    <property type="molecule type" value="Genomic_DNA"/>
</dbReference>
<feature type="transmembrane region" description="Helical" evidence="7">
    <location>
        <begin position="299"/>
        <end position="319"/>
    </location>
</feature>
<feature type="transmembrane region" description="Helical" evidence="7">
    <location>
        <begin position="400"/>
        <end position="420"/>
    </location>
</feature>
<reference evidence="10 12" key="3">
    <citation type="journal article" date="2019" name="Nat. Med.">
        <title>A library of human gut bacterial isolates paired with longitudinal multiomics data enables mechanistic microbiome research.</title>
        <authorList>
            <person name="Poyet M."/>
            <person name="Groussin M."/>
            <person name="Gibbons S.M."/>
            <person name="Avila-Pacheco J."/>
            <person name="Jiang X."/>
            <person name="Kearney S.M."/>
            <person name="Perrotta A.R."/>
            <person name="Berdy B."/>
            <person name="Zhao S."/>
            <person name="Lieberman T.D."/>
            <person name="Swanson P.K."/>
            <person name="Smith M."/>
            <person name="Roesemann S."/>
            <person name="Alexander J.E."/>
            <person name="Rich S.A."/>
            <person name="Livny J."/>
            <person name="Vlamakis H."/>
            <person name="Clish C."/>
            <person name="Bullock K."/>
            <person name="Deik A."/>
            <person name="Scott J."/>
            <person name="Pierce K.A."/>
            <person name="Xavier R.J."/>
            <person name="Alm E.J."/>
        </authorList>
    </citation>
    <scope>NUCLEOTIDE SEQUENCE [LARGE SCALE GENOMIC DNA]</scope>
    <source>
        <strain evidence="10 12">BIOML-A1</strain>
    </source>
</reference>
<keyword evidence="5 7" id="KW-0472">Membrane</keyword>
<keyword evidence="11" id="KW-1185">Reference proteome</keyword>
<reference evidence="9" key="2">
    <citation type="submission" date="2015-05" db="EMBL/GenBank/DDBJ databases">
        <authorList>
            <person name="Wang D.B."/>
            <person name="Wang M."/>
        </authorList>
    </citation>
    <scope>NUCLEOTIDE SEQUENCE [LARGE SCALE GENOMIC DNA]</scope>
    <source>
        <strain evidence="9">M72</strain>
    </source>
</reference>
<evidence type="ECO:0000256" key="5">
    <source>
        <dbReference type="ARBA" id="ARBA00023136"/>
    </source>
</evidence>
<sequence>MNYPFENDTSAVIKKLARKSVRFDKKKNLFCLSAIIVAVAMIMMSLLTVQNIIYQNQKEIEGLHQGIFFDITQDSKEKLLANEEVKSVGLSCNIKTVKENSKELSLIYYDDDMLSLIPAFDGKYPEKASEIAVTDAFFASENKSPEINAIVQLNLDGTLKNYTIVGIYHDKTSTAYPVFVSLEKCRELRGNNLLNGYVWLENADTLTKDEATEILSQISEETGLNNWTVSSYYDYVNTTLSFSNYAVYGVVAAILFLAAALVIYSIFYISVGQKVAEFGQLRTIGASKKQIYKIVLKQGYMLAVPGILIGSIMGTIISYCLQSKGWSVFAFIVSLCGACLFGILLVYISVRKPAKIAANTSPISALKNPVGIVNYRTHKRHRITPVYLAKISFSRNRKKSLLTILSLGLCGVIFFLAASYQSSFNAESMARYWDMKYGDFKISIDLENESENLDALLQKEYFSDYVKRVGDIEGVSNIFTYATVPVDFSTDNDISDSTLMLGYNEKDLASLNAAVLSGNITDDTELVVSDPERIYDVYHWKPQIGDTVTFNFKNHSGKTITKAFKIGAITSSNDGMGGYIFRMPENMLKELAGYDCTYAIEIQAEAEYQEIIEQELKLLVSDNRDVRLQTLQDFIVEHQSDNRAGFTLAYAIAAILWIFAVINQINLTVTNLLSQKQEMGTLKSIGMTNKQLKQAFMMEGLFTTLIALLITAVVGIPGGYAIGIFLKNAGMSTGFVFPVVAFTLFAVAMFMLESLMTILLIHSWKKQSVIAIMRN</sequence>
<evidence type="ECO:0000259" key="8">
    <source>
        <dbReference type="Pfam" id="PF02687"/>
    </source>
</evidence>
<dbReference type="RefSeq" id="WP_006859032.1">
    <property type="nucleotide sequence ID" value="NZ_CP173697.1"/>
</dbReference>
<keyword evidence="3 7" id="KW-0812">Transmembrane</keyword>
<evidence type="ECO:0000256" key="4">
    <source>
        <dbReference type="ARBA" id="ARBA00022989"/>
    </source>
</evidence>
<feature type="transmembrane region" description="Helical" evidence="7">
    <location>
        <begin position="325"/>
        <end position="348"/>
    </location>
</feature>
<dbReference type="GO" id="GO:0005886">
    <property type="term" value="C:plasma membrane"/>
    <property type="evidence" value="ECO:0007669"/>
    <property type="project" value="UniProtKB-SubCell"/>
</dbReference>
<evidence type="ECO:0000313" key="12">
    <source>
        <dbReference type="Proteomes" id="UP000446657"/>
    </source>
</evidence>
<evidence type="ECO:0000256" key="7">
    <source>
        <dbReference type="SAM" id="Phobius"/>
    </source>
</evidence>
<evidence type="ECO:0000256" key="2">
    <source>
        <dbReference type="ARBA" id="ARBA00022475"/>
    </source>
</evidence>
<dbReference type="InterPro" id="IPR050250">
    <property type="entry name" value="Macrolide_Exporter_MacB"/>
</dbReference>
<feature type="transmembrane region" description="Helical" evidence="7">
    <location>
        <begin position="648"/>
        <end position="674"/>
    </location>
</feature>
<evidence type="ECO:0000256" key="6">
    <source>
        <dbReference type="ARBA" id="ARBA00038076"/>
    </source>
</evidence>
<keyword evidence="4 7" id="KW-1133">Transmembrane helix</keyword>
<dbReference type="GeneID" id="75080900"/>
<comment type="subcellular location">
    <subcellularLocation>
        <location evidence="1">Cell membrane</location>
        <topology evidence="1">Multi-pass membrane protein</topology>
    </subcellularLocation>
</comment>